<evidence type="ECO:0000313" key="11">
    <source>
        <dbReference type="EMBL" id="UEK24871.1"/>
    </source>
</evidence>
<feature type="compositionally biased region" description="Basic and acidic residues" evidence="10">
    <location>
        <begin position="257"/>
        <end position="271"/>
    </location>
</feature>
<comment type="similarity">
    <text evidence="2 9">Belongs to the TIC214 family.</text>
</comment>
<keyword evidence="9" id="KW-0813">Transport</keyword>
<feature type="transmembrane region" description="Helical" evidence="9">
    <location>
        <begin position="121"/>
        <end position="141"/>
    </location>
</feature>
<dbReference type="PANTHER" id="PTHR33163:SF40">
    <property type="entry name" value="PROTEIN TIC 214"/>
    <property type="match status" value="1"/>
</dbReference>
<feature type="region of interest" description="Disordered" evidence="10">
    <location>
        <begin position="369"/>
        <end position="400"/>
    </location>
</feature>
<evidence type="ECO:0000256" key="4">
    <source>
        <dbReference type="ARBA" id="ARBA00016640"/>
    </source>
</evidence>
<keyword evidence="9" id="KW-0472">Membrane</keyword>
<reference evidence="11" key="1">
    <citation type="submission" date="2021-04" db="EMBL/GenBank/DDBJ databases">
        <authorList>
            <person name="Li J."/>
            <person name="Zhang K."/>
            <person name="Liu B."/>
        </authorList>
    </citation>
    <scope>NUCLEOTIDE SEQUENCE</scope>
</reference>
<keyword evidence="9" id="KW-1001">Plastid inner membrane</keyword>
<sequence length="699" mass="80048">MILHLFLPGNLVSLCMKIVNSVVVVGLYYGFLTTFSIGPSYLFLLRAQAMEEGTEKKVSATTGFITGQLMIFISIYYAPLHLALGRPHTITVLALPYLLFHFFWNNHNHFFDSGSTNLRNLSIQCIFLSNLIFLVFNYFVLPSSMLARLVNIYMFRCNNKMLFVTSSFVGWLIGQIFFMKWLGLVLVWIQQDYSIRLNKYIRSNKLRNSMAQIVSILFFITCGYYLARMPSPILLKQLKETPKMTERAESEEERDVEIEKTSEMKVIKQEQEGSTEEDPSSSPFSEERGDPEETEENGKKLKKVKKGKKGFFSSTLGFLSFLINIAGFIKVTETAHFSYKLIREKWNENQAHENEAHENEAHLENANLENENEEDASSSDASSSDASEEDTSSSDASEEDTNQGLHLLMILSLELNRVIQKGFVNLSNLKLVNDIHKISKYLTELDRFVYDEFGQPLSPNENPNIPNIGYIRQFSHLITRAANFAIYLNRNIRDSHILKADLINEGLIKINQKVSSKLGRSIGTIVRANIKQSISLNESIQKTSRNSDMQIERIDQPSTSKIEEENVIEGNSNLRMKGKEKDEIEEKEEDEIEGNSNLRIRNDRISMIVNENPIGRMSKNDSLAISTSDPNPRLYNLRIEGNSNPRIERLYNLRIEGNSNPRIERNSNLRIEGNSNPRIERNSNLRIEGNSNLRIEEKE</sequence>
<dbReference type="InterPro" id="IPR008896">
    <property type="entry name" value="TIC214"/>
</dbReference>
<feature type="compositionally biased region" description="Acidic residues" evidence="10">
    <location>
        <begin position="386"/>
        <end position="400"/>
    </location>
</feature>
<dbReference type="PANTHER" id="PTHR33163">
    <property type="entry name" value="PROTEIN TIC 214-RELATED"/>
    <property type="match status" value="1"/>
</dbReference>
<geneLocation type="chloroplast" evidence="11"/>
<feature type="region of interest" description="Disordered" evidence="10">
    <location>
        <begin position="244"/>
        <end position="302"/>
    </location>
</feature>
<accession>A0A8K1RCD7</accession>
<feature type="transmembrane region" description="Helical" evidence="9">
    <location>
        <begin position="209"/>
        <end position="227"/>
    </location>
</feature>
<feature type="transmembrane region" description="Helical" evidence="9">
    <location>
        <begin position="26"/>
        <end position="46"/>
    </location>
</feature>
<keyword evidence="7 9" id="KW-1133">Transmembrane helix</keyword>
<keyword evidence="9 11" id="KW-0150">Chloroplast</keyword>
<evidence type="ECO:0000256" key="1">
    <source>
        <dbReference type="ARBA" id="ARBA00004446"/>
    </source>
</evidence>
<proteinExistence type="inferred from homology"/>
<evidence type="ECO:0000256" key="2">
    <source>
        <dbReference type="ARBA" id="ARBA00009956"/>
    </source>
</evidence>
<gene>
    <name evidence="11" type="primary">ycf1</name>
    <name evidence="9" type="synonym">TIC214</name>
</gene>
<feature type="transmembrane region" description="Helical" evidence="9">
    <location>
        <begin position="162"/>
        <end position="189"/>
    </location>
</feature>
<evidence type="ECO:0000256" key="7">
    <source>
        <dbReference type="ARBA" id="ARBA00022989"/>
    </source>
</evidence>
<protein>
    <recommendedName>
        <fullName evidence="4 9">Protein TIC 214</fullName>
    </recommendedName>
    <alternativeName>
        <fullName evidence="8 9">Translocon at the inner envelope membrane of chloroplasts 214</fullName>
    </alternativeName>
</protein>
<dbReference type="GO" id="GO:0009706">
    <property type="term" value="C:chloroplast inner membrane"/>
    <property type="evidence" value="ECO:0007669"/>
    <property type="project" value="UniProtKB-SubCell"/>
</dbReference>
<comment type="subcellular location">
    <subcellularLocation>
        <location evidence="1">Plastid membrane</location>
        <topology evidence="1">Multi-pass membrane protein</topology>
    </subcellularLocation>
    <subcellularLocation>
        <location evidence="9">Plastid</location>
        <location evidence="9">Chloroplast inner membrane</location>
    </subcellularLocation>
</comment>
<reference evidence="11" key="2">
    <citation type="submission" date="2021-11" db="EMBL/GenBank/DDBJ databases">
        <title>The Complete Plastid Genome Sequence of Madagascar Periwinkle Catharanthus roseus (L.) G. Don: Plastid Genome Evolution, Molecular Marker Identification, and Phylogenetic Implications in Asterids.</title>
        <authorList>
            <person name="Ku C."/>
            <person name="Chung W.-C."/>
            <person name="Chen L.-L."/>
            <person name="Kuo C.-H."/>
        </authorList>
    </citation>
    <scope>NUCLEOTIDE SEQUENCE</scope>
</reference>
<evidence type="ECO:0000256" key="5">
    <source>
        <dbReference type="ARBA" id="ARBA00022692"/>
    </source>
</evidence>
<dbReference type="EMBL" id="MW861760">
    <property type="protein sequence ID" value="UEK24871.1"/>
    <property type="molecule type" value="Genomic_DNA"/>
</dbReference>
<evidence type="ECO:0000256" key="9">
    <source>
        <dbReference type="RuleBase" id="RU364085"/>
    </source>
</evidence>
<keyword evidence="5 9" id="KW-0812">Transmembrane</keyword>
<comment type="function">
    <text evidence="9">Involved in protein precursor import into chloroplasts. May be part of an intermediate translocation complex acting as a protein-conducting channel at the inner envelope.</text>
</comment>
<comment type="subunit">
    <text evidence="3 9">Part of the Tic complex.</text>
</comment>
<evidence type="ECO:0000256" key="8">
    <source>
        <dbReference type="ARBA" id="ARBA00029978"/>
    </source>
</evidence>
<keyword evidence="6 9" id="KW-0653">Protein transport</keyword>
<dbReference type="Pfam" id="PF05758">
    <property type="entry name" value="Ycf1"/>
    <property type="match status" value="1"/>
</dbReference>
<feature type="transmembrane region" description="Helical" evidence="9">
    <location>
        <begin position="58"/>
        <end position="78"/>
    </location>
</feature>
<evidence type="ECO:0000256" key="10">
    <source>
        <dbReference type="SAM" id="MobiDB-lite"/>
    </source>
</evidence>
<dbReference type="AlphaFoldDB" id="A0A8K1RCD7"/>
<dbReference type="GO" id="GO:0015031">
    <property type="term" value="P:protein transport"/>
    <property type="evidence" value="ECO:0007669"/>
    <property type="project" value="UniProtKB-KW"/>
</dbReference>
<organism evidence="11">
    <name type="scientific">Gongronemopsis tenacissima</name>
    <dbReference type="NCBI Taxonomy" id="187505"/>
    <lineage>
        <taxon>Eukaryota</taxon>
        <taxon>Viridiplantae</taxon>
        <taxon>Streptophyta</taxon>
        <taxon>Embryophyta</taxon>
        <taxon>Tracheophyta</taxon>
        <taxon>Spermatophyta</taxon>
        <taxon>Magnoliopsida</taxon>
        <taxon>eudicotyledons</taxon>
        <taxon>Gunneridae</taxon>
        <taxon>Pentapetalae</taxon>
        <taxon>asterids</taxon>
        <taxon>lamiids</taxon>
        <taxon>Gentianales</taxon>
        <taxon>Apocynaceae</taxon>
        <taxon>Asclepiadoideae</taxon>
        <taxon>Marsdenieae</taxon>
        <taxon>Gongronemopsis</taxon>
    </lineage>
</organism>
<evidence type="ECO:0000256" key="3">
    <source>
        <dbReference type="ARBA" id="ARBA00011510"/>
    </source>
</evidence>
<evidence type="ECO:0000256" key="6">
    <source>
        <dbReference type="ARBA" id="ARBA00022927"/>
    </source>
</evidence>
<keyword evidence="9 11" id="KW-0934">Plastid</keyword>
<name>A0A8K1RCD7_9GENT</name>